<dbReference type="Proteomes" id="UP000663844">
    <property type="component" value="Unassembled WGS sequence"/>
</dbReference>
<evidence type="ECO:0000313" key="2">
    <source>
        <dbReference type="EMBL" id="CAF3816004.1"/>
    </source>
</evidence>
<proteinExistence type="predicted"/>
<evidence type="ECO:0000313" key="1">
    <source>
        <dbReference type="EMBL" id="CAF1338310.1"/>
    </source>
</evidence>
<name>A0A815GHD3_9BILA</name>
<dbReference type="Proteomes" id="UP000663845">
    <property type="component" value="Unassembled WGS sequence"/>
</dbReference>
<sequence>MDSDTSNKITSTYESSKETKQDVIIVIIDQDNNKQLVTECIESLQKECGQHHMERCASFDIASSYIKQLDENKTIIVIIVGRSYEKLQHVISNIDSLPGRVRNCFVYSTEHENADKPTNISTQYIFGKRQLLSAIHDVFDALDSSPIHVHPDEYTSITVHESTFNKLFKAMKSIHIKVLGFTIKISEMEAILSPSIFQFKALAELIGILDMLPHIKQKVHGECELALDEHTGKLLLKIKKLIIELPKLFGFGGGSTDIGSYISPIPLKGFINFTHPIDLPHMCETRQFMIIPRNSRFFVEDKRATLSVQIDYAETSTTDKK</sequence>
<organism evidence="1 3">
    <name type="scientific">Adineta steineri</name>
    <dbReference type="NCBI Taxonomy" id="433720"/>
    <lineage>
        <taxon>Eukaryota</taxon>
        <taxon>Metazoa</taxon>
        <taxon>Spiralia</taxon>
        <taxon>Gnathifera</taxon>
        <taxon>Rotifera</taxon>
        <taxon>Eurotatoria</taxon>
        <taxon>Bdelloidea</taxon>
        <taxon>Adinetida</taxon>
        <taxon>Adinetidae</taxon>
        <taxon>Adineta</taxon>
    </lineage>
</organism>
<gene>
    <name evidence="1" type="ORF">JYZ213_LOCUS34346</name>
    <name evidence="2" type="ORF">OXD698_LOCUS19137</name>
</gene>
<protein>
    <submittedName>
        <fullName evidence="1">Uncharacterized protein</fullName>
    </submittedName>
</protein>
<reference evidence="1" key="1">
    <citation type="submission" date="2021-02" db="EMBL/GenBank/DDBJ databases">
        <authorList>
            <person name="Nowell W R."/>
        </authorList>
    </citation>
    <scope>NUCLEOTIDE SEQUENCE</scope>
</reference>
<evidence type="ECO:0000313" key="3">
    <source>
        <dbReference type="Proteomes" id="UP000663845"/>
    </source>
</evidence>
<dbReference type="AlphaFoldDB" id="A0A815GHD3"/>
<dbReference type="EMBL" id="CAJNOG010000697">
    <property type="protein sequence ID" value="CAF1338310.1"/>
    <property type="molecule type" value="Genomic_DNA"/>
</dbReference>
<dbReference type="EMBL" id="CAJOAZ010001447">
    <property type="protein sequence ID" value="CAF3816004.1"/>
    <property type="molecule type" value="Genomic_DNA"/>
</dbReference>
<comment type="caution">
    <text evidence="1">The sequence shown here is derived from an EMBL/GenBank/DDBJ whole genome shotgun (WGS) entry which is preliminary data.</text>
</comment>
<accession>A0A815GHD3</accession>